<evidence type="ECO:0000256" key="4">
    <source>
        <dbReference type="ARBA" id="ARBA00023163"/>
    </source>
</evidence>
<comment type="subcellular location">
    <subcellularLocation>
        <location evidence="1">Nucleus</location>
    </subcellularLocation>
</comment>
<dbReference type="EMBL" id="JAPQKO010000008">
    <property type="protein sequence ID" value="KAJ5151746.1"/>
    <property type="molecule type" value="Genomic_DNA"/>
</dbReference>
<evidence type="ECO:0000256" key="1">
    <source>
        <dbReference type="ARBA" id="ARBA00004123"/>
    </source>
</evidence>
<evidence type="ECO:0000313" key="7">
    <source>
        <dbReference type="EMBL" id="KAJ5151746.1"/>
    </source>
</evidence>
<dbReference type="InterPro" id="IPR007219">
    <property type="entry name" value="XnlR_reg_dom"/>
</dbReference>
<keyword evidence="3" id="KW-0805">Transcription regulation</keyword>
<gene>
    <name evidence="7" type="ORF">N7492_010041</name>
</gene>
<name>A0A9W9LDI5_9EURO</name>
<dbReference type="InterPro" id="IPR050815">
    <property type="entry name" value="TF_fung"/>
</dbReference>
<sequence>MSRIGQGAVDLSTIQSLCLIALAEYIANDTQVAWLHIGLATSLAKCAGIDIESDVGEATPALEEQRRLFWSIHFLNQQYGPHTMQLNMLQNIQSPTYMAPNIDCSREMGIKPPQNPQENGTFSSRGGIWVYMVQLCSLWNEVQHFVSHCASGDSTPPWSVNSAYSIIGAHLMDMETKFPTTHRYDSVRFQDHSREDLHRDRGYWSSWLYLQFTYHAVHSVLNHPFIYSWRPQQSAQLAVPNTFWKTSSELALIHSTWIAYLIGYPIHSWGI</sequence>
<dbReference type="Proteomes" id="UP001146351">
    <property type="component" value="Unassembled WGS sequence"/>
</dbReference>
<accession>A0A9W9LDI5</accession>
<evidence type="ECO:0000256" key="2">
    <source>
        <dbReference type="ARBA" id="ARBA00022723"/>
    </source>
</evidence>
<reference evidence="7" key="2">
    <citation type="journal article" date="2023" name="IMA Fungus">
        <title>Comparative genomic study of the Penicillium genus elucidates a diverse pangenome and 15 lateral gene transfer events.</title>
        <authorList>
            <person name="Petersen C."/>
            <person name="Sorensen T."/>
            <person name="Nielsen M.R."/>
            <person name="Sondergaard T.E."/>
            <person name="Sorensen J.L."/>
            <person name="Fitzpatrick D.A."/>
            <person name="Frisvad J.C."/>
            <person name="Nielsen K.L."/>
        </authorList>
    </citation>
    <scope>NUCLEOTIDE SEQUENCE</scope>
    <source>
        <strain evidence="7">IBT 21917</strain>
    </source>
</reference>
<dbReference type="Pfam" id="PF04082">
    <property type="entry name" value="Fungal_trans"/>
    <property type="match status" value="1"/>
</dbReference>
<dbReference type="OrthoDB" id="426882at2759"/>
<evidence type="ECO:0000256" key="3">
    <source>
        <dbReference type="ARBA" id="ARBA00023015"/>
    </source>
</evidence>
<evidence type="ECO:0000259" key="6">
    <source>
        <dbReference type="Pfam" id="PF04082"/>
    </source>
</evidence>
<evidence type="ECO:0000313" key="8">
    <source>
        <dbReference type="Proteomes" id="UP001146351"/>
    </source>
</evidence>
<protein>
    <recommendedName>
        <fullName evidence="6">Xylanolytic transcriptional activator regulatory domain-containing protein</fullName>
    </recommendedName>
</protein>
<keyword evidence="5" id="KW-0539">Nucleus</keyword>
<dbReference type="PANTHER" id="PTHR47338">
    <property type="entry name" value="ZN(II)2CYS6 TRANSCRIPTION FACTOR (EUROFUNG)-RELATED"/>
    <property type="match status" value="1"/>
</dbReference>
<dbReference type="GO" id="GO:0005634">
    <property type="term" value="C:nucleus"/>
    <property type="evidence" value="ECO:0007669"/>
    <property type="project" value="UniProtKB-SubCell"/>
</dbReference>
<comment type="caution">
    <text evidence="7">The sequence shown here is derived from an EMBL/GenBank/DDBJ whole genome shotgun (WGS) entry which is preliminary data.</text>
</comment>
<organism evidence="7 8">
    <name type="scientific">Penicillium capsulatum</name>
    <dbReference type="NCBI Taxonomy" id="69766"/>
    <lineage>
        <taxon>Eukaryota</taxon>
        <taxon>Fungi</taxon>
        <taxon>Dikarya</taxon>
        <taxon>Ascomycota</taxon>
        <taxon>Pezizomycotina</taxon>
        <taxon>Eurotiomycetes</taxon>
        <taxon>Eurotiomycetidae</taxon>
        <taxon>Eurotiales</taxon>
        <taxon>Aspergillaceae</taxon>
        <taxon>Penicillium</taxon>
    </lineage>
</organism>
<dbReference type="GO" id="GO:0006351">
    <property type="term" value="P:DNA-templated transcription"/>
    <property type="evidence" value="ECO:0007669"/>
    <property type="project" value="InterPro"/>
</dbReference>
<dbReference type="PANTHER" id="PTHR47338:SF6">
    <property type="entry name" value="ZN(II)2CYS6 TRANSCRIPTION FACTOR (EUROFUNG)"/>
    <property type="match status" value="1"/>
</dbReference>
<proteinExistence type="predicted"/>
<keyword evidence="4" id="KW-0804">Transcription</keyword>
<evidence type="ECO:0000256" key="5">
    <source>
        <dbReference type="ARBA" id="ARBA00023242"/>
    </source>
</evidence>
<keyword evidence="8" id="KW-1185">Reference proteome</keyword>
<dbReference type="CDD" id="cd12148">
    <property type="entry name" value="fungal_TF_MHR"/>
    <property type="match status" value="1"/>
</dbReference>
<reference evidence="7" key="1">
    <citation type="submission" date="2022-11" db="EMBL/GenBank/DDBJ databases">
        <authorList>
            <person name="Petersen C."/>
        </authorList>
    </citation>
    <scope>NUCLEOTIDE SEQUENCE</scope>
    <source>
        <strain evidence="7">IBT 21917</strain>
    </source>
</reference>
<dbReference type="GO" id="GO:0000981">
    <property type="term" value="F:DNA-binding transcription factor activity, RNA polymerase II-specific"/>
    <property type="evidence" value="ECO:0007669"/>
    <property type="project" value="InterPro"/>
</dbReference>
<dbReference type="GO" id="GO:0003677">
    <property type="term" value="F:DNA binding"/>
    <property type="evidence" value="ECO:0007669"/>
    <property type="project" value="InterPro"/>
</dbReference>
<keyword evidence="2" id="KW-0479">Metal-binding</keyword>
<feature type="domain" description="Xylanolytic transcriptional activator regulatory" evidence="6">
    <location>
        <begin position="10"/>
        <end position="76"/>
    </location>
</feature>
<dbReference type="AlphaFoldDB" id="A0A9W9LDI5"/>
<dbReference type="GO" id="GO:0008270">
    <property type="term" value="F:zinc ion binding"/>
    <property type="evidence" value="ECO:0007669"/>
    <property type="project" value="InterPro"/>
</dbReference>